<sequence>MVAAGLVRCNDGNRTPCRLANQKEVCYSNAVLQCFAKLIDPSYLGRKLGIIHLPERGFLDTQLDVTDTSEVDRRVHETDWRHINLVADFVRVVHLMQQEQASVVYPYCFQAILAAKGGENGEQFASGEGAYPYCWFRFTLNSLCEGVGFGGQSGVASHPVIDQMFKVQSACAHVCNACLHRELQAHVPDWGLRLDLNGMPCLTSNQSPATIQELLNAHRKYTETDGERCVQCRENTEENYTWSGFVTAPKILPIEIKTYERELSADKRTRYKFLFSDIVLDRRIYVPNDRRKHTTKHRLQAVVKLEGKGHEHAVAFVRSGKHRWWKCSDEDITSSTWEAVQRTHDDEQVSLVFYRRVQTRV</sequence>
<dbReference type="GO" id="GO:0004843">
    <property type="term" value="F:cysteine-type deubiquitinase activity"/>
    <property type="evidence" value="ECO:0007669"/>
    <property type="project" value="InterPro"/>
</dbReference>
<evidence type="ECO:0000259" key="1">
    <source>
        <dbReference type="PROSITE" id="PS50235"/>
    </source>
</evidence>
<proteinExistence type="predicted"/>
<dbReference type="InterPro" id="IPR050185">
    <property type="entry name" value="Ub_carboxyl-term_hydrolase"/>
</dbReference>
<protein>
    <submittedName>
        <fullName evidence="2">Uncharacterized protein ORF11</fullName>
    </submittedName>
</protein>
<feature type="domain" description="USP" evidence="1">
    <location>
        <begin position="17"/>
        <end position="357"/>
    </location>
</feature>
<dbReference type="SUPFAM" id="SSF54001">
    <property type="entry name" value="Cysteine proteinases"/>
    <property type="match status" value="1"/>
</dbReference>
<reference evidence="2" key="1">
    <citation type="submission" date="2009-10" db="EMBL/GenBank/DDBJ databases">
        <title>A Zn(II)2Cys6 transcription regulator encoded by the AMT gene cluster negatively controls AM-toxin production in the apple pathotype of Alternaria alternata.</title>
        <authorList>
            <person name="Harimoto Y."/>
            <person name="Kodama M."/>
            <person name="Yamamoto M."/>
            <person name="Otani H."/>
            <person name="Tsuge T."/>
        </authorList>
    </citation>
    <scope>NUCLEOTIDE SEQUENCE</scope>
    <source>
        <strain evidence="2">NBRC 8984</strain>
    </source>
</reference>
<dbReference type="InterPro" id="IPR001394">
    <property type="entry name" value="Peptidase_C19_UCH"/>
</dbReference>
<dbReference type="Pfam" id="PF00443">
    <property type="entry name" value="UCH"/>
    <property type="match status" value="1"/>
</dbReference>
<accession>C9K7E6</accession>
<dbReference type="PANTHER" id="PTHR21646">
    <property type="entry name" value="UBIQUITIN CARBOXYL-TERMINAL HYDROLASE"/>
    <property type="match status" value="1"/>
</dbReference>
<dbReference type="PROSITE" id="PS50235">
    <property type="entry name" value="USP_3"/>
    <property type="match status" value="1"/>
</dbReference>
<dbReference type="GO" id="GO:0016579">
    <property type="term" value="P:protein deubiquitination"/>
    <property type="evidence" value="ECO:0007669"/>
    <property type="project" value="InterPro"/>
</dbReference>
<dbReference type="AlphaFoldDB" id="C9K7E6"/>
<name>C9K7E6_ALTAL</name>
<dbReference type="EMBL" id="AB525199">
    <property type="protein sequence ID" value="BAI44770.1"/>
    <property type="molecule type" value="Genomic_DNA"/>
</dbReference>
<dbReference type="InterPro" id="IPR028889">
    <property type="entry name" value="USP"/>
</dbReference>
<dbReference type="InterPro" id="IPR038765">
    <property type="entry name" value="Papain-like_cys_pep_sf"/>
</dbReference>
<evidence type="ECO:0000313" key="2">
    <source>
        <dbReference type="EMBL" id="BAI44770.1"/>
    </source>
</evidence>
<gene>
    <name evidence="2" type="primary">ORF11</name>
</gene>
<dbReference type="Gene3D" id="3.90.70.10">
    <property type="entry name" value="Cysteine proteinases"/>
    <property type="match status" value="1"/>
</dbReference>
<organism evidence="2">
    <name type="scientific">Alternaria alternata</name>
    <name type="common">Alternaria rot fungus</name>
    <name type="synonym">Torula alternata</name>
    <dbReference type="NCBI Taxonomy" id="5599"/>
    <lineage>
        <taxon>Eukaryota</taxon>
        <taxon>Fungi</taxon>
        <taxon>Dikarya</taxon>
        <taxon>Ascomycota</taxon>
        <taxon>Pezizomycotina</taxon>
        <taxon>Dothideomycetes</taxon>
        <taxon>Pleosporomycetidae</taxon>
        <taxon>Pleosporales</taxon>
        <taxon>Pleosporineae</taxon>
        <taxon>Pleosporaceae</taxon>
        <taxon>Alternaria</taxon>
        <taxon>Alternaria sect. Alternaria</taxon>
        <taxon>Alternaria alternata complex</taxon>
    </lineage>
</organism>